<dbReference type="eggNOG" id="COG2226">
    <property type="taxonomic scope" value="Bacteria"/>
</dbReference>
<dbReference type="CDD" id="cd02440">
    <property type="entry name" value="AdoMet_MTases"/>
    <property type="match status" value="1"/>
</dbReference>
<organism evidence="2 3">
    <name type="scientific">Sporocytophaga myxococcoides</name>
    <dbReference type="NCBI Taxonomy" id="153721"/>
    <lineage>
        <taxon>Bacteria</taxon>
        <taxon>Pseudomonadati</taxon>
        <taxon>Bacteroidota</taxon>
        <taxon>Cytophagia</taxon>
        <taxon>Cytophagales</taxon>
        <taxon>Cytophagaceae</taxon>
        <taxon>Sporocytophaga</taxon>
    </lineage>
</organism>
<sequence>MERQRKGFNRLAAIYDYLLLIPPGRGFIKSQEELIHLLPEKKSCLIIGGGTGNFLRSLIISGKVTNIVNLDISEKMLAKASVKIKDLYQDCKVEFRRGSFDKIAEEEKFDLIITNFFLDLFSQEEVKTWISFIHEKLSSEGLFYYTDLQISRGKTLRTFMKNMYIKVLYFFFRNTTSISGKTLIDLRTEILQSGFNIIHEKGYLKELFYSAIFKKRS</sequence>
<dbReference type="Proteomes" id="UP000030185">
    <property type="component" value="Unassembled WGS sequence"/>
</dbReference>
<keyword evidence="2" id="KW-0489">Methyltransferase</keyword>
<dbReference type="RefSeq" id="WP_045458165.1">
    <property type="nucleotide sequence ID" value="NZ_BBLT01000001.1"/>
</dbReference>
<dbReference type="SUPFAM" id="SSF53335">
    <property type="entry name" value="S-adenosyl-L-methionine-dependent methyltransferases"/>
    <property type="match status" value="1"/>
</dbReference>
<accession>A0A098LAC9</accession>
<dbReference type="Pfam" id="PF13649">
    <property type="entry name" value="Methyltransf_25"/>
    <property type="match status" value="1"/>
</dbReference>
<keyword evidence="2" id="KW-0830">Ubiquinone</keyword>
<keyword evidence="3" id="KW-1185">Reference proteome</keyword>
<dbReference type="STRING" id="153721.MYP_609"/>
<gene>
    <name evidence="2" type="ORF">MYP_609</name>
</gene>
<dbReference type="EMBL" id="BBLT01000001">
    <property type="protein sequence ID" value="GAL83382.1"/>
    <property type="molecule type" value="Genomic_DNA"/>
</dbReference>
<dbReference type="GO" id="GO:0008168">
    <property type="term" value="F:methyltransferase activity"/>
    <property type="evidence" value="ECO:0007669"/>
    <property type="project" value="UniProtKB-KW"/>
</dbReference>
<dbReference type="GO" id="GO:0032259">
    <property type="term" value="P:methylation"/>
    <property type="evidence" value="ECO:0007669"/>
    <property type="project" value="UniProtKB-KW"/>
</dbReference>
<feature type="domain" description="Methyltransferase" evidence="1">
    <location>
        <begin position="46"/>
        <end position="141"/>
    </location>
</feature>
<comment type="caution">
    <text evidence="2">The sequence shown here is derived from an EMBL/GenBank/DDBJ whole genome shotgun (WGS) entry which is preliminary data.</text>
</comment>
<keyword evidence="2" id="KW-0808">Transferase</keyword>
<proteinExistence type="predicted"/>
<reference evidence="2 3" key="1">
    <citation type="submission" date="2014-09" db="EMBL/GenBank/DDBJ databases">
        <title>Sporocytophaga myxococcoides PG-01 genome sequencing.</title>
        <authorList>
            <person name="Liu L."/>
            <person name="Gao P.J."/>
            <person name="Chen G.J."/>
            <person name="Wang L.S."/>
        </authorList>
    </citation>
    <scope>NUCLEOTIDE SEQUENCE [LARGE SCALE GENOMIC DNA]</scope>
    <source>
        <strain evidence="2 3">PG-01</strain>
    </source>
</reference>
<evidence type="ECO:0000313" key="3">
    <source>
        <dbReference type="Proteomes" id="UP000030185"/>
    </source>
</evidence>
<dbReference type="InterPro" id="IPR029063">
    <property type="entry name" value="SAM-dependent_MTases_sf"/>
</dbReference>
<dbReference type="Gene3D" id="3.40.50.150">
    <property type="entry name" value="Vaccinia Virus protein VP39"/>
    <property type="match status" value="1"/>
</dbReference>
<protein>
    <submittedName>
        <fullName evidence="2">Ubiquinone/menaquinone biosynthesis methylase</fullName>
    </submittedName>
</protein>
<evidence type="ECO:0000259" key="1">
    <source>
        <dbReference type="Pfam" id="PF13649"/>
    </source>
</evidence>
<dbReference type="AlphaFoldDB" id="A0A098LAC9"/>
<name>A0A098LAC9_9BACT</name>
<evidence type="ECO:0000313" key="2">
    <source>
        <dbReference type="EMBL" id="GAL83382.1"/>
    </source>
</evidence>
<dbReference type="InterPro" id="IPR041698">
    <property type="entry name" value="Methyltransf_25"/>
</dbReference>